<dbReference type="RefSeq" id="WP_119866124.1">
    <property type="nucleotide sequence ID" value="NZ_CP016786.1"/>
</dbReference>
<dbReference type="Pfam" id="PF10150">
    <property type="entry name" value="RNase_E_G"/>
    <property type="match status" value="1"/>
</dbReference>
<dbReference type="OrthoDB" id="9804278at2"/>
<dbReference type="GO" id="GO:0016787">
    <property type="term" value="F:hydrolase activity"/>
    <property type="evidence" value="ECO:0007669"/>
    <property type="project" value="UniProtKB-KW"/>
</dbReference>
<evidence type="ECO:0000256" key="2">
    <source>
        <dbReference type="ARBA" id="ARBA00022723"/>
    </source>
</evidence>
<dbReference type="InterPro" id="IPR004659">
    <property type="entry name" value="RNase_E/G"/>
</dbReference>
<dbReference type="CDD" id="cd04453">
    <property type="entry name" value="S1_RNase_E"/>
    <property type="match status" value="1"/>
</dbReference>
<dbReference type="GO" id="GO:0004540">
    <property type="term" value="F:RNA nuclease activity"/>
    <property type="evidence" value="ECO:0007669"/>
    <property type="project" value="InterPro"/>
</dbReference>
<organism evidence="7 8">
    <name type="scientific">Clostridium isatidis</name>
    <dbReference type="NCBI Taxonomy" id="182773"/>
    <lineage>
        <taxon>Bacteria</taxon>
        <taxon>Bacillati</taxon>
        <taxon>Bacillota</taxon>
        <taxon>Clostridia</taxon>
        <taxon>Eubacteriales</taxon>
        <taxon>Clostridiaceae</taxon>
        <taxon>Clostridium</taxon>
    </lineage>
</organism>
<evidence type="ECO:0000256" key="5">
    <source>
        <dbReference type="ARBA" id="ARBA00022884"/>
    </source>
</evidence>
<dbReference type="PANTHER" id="PTHR30001">
    <property type="entry name" value="RIBONUCLEASE"/>
    <property type="match status" value="1"/>
</dbReference>
<comment type="cofactor">
    <cofactor evidence="1">
        <name>Mg(2+)</name>
        <dbReference type="ChEBI" id="CHEBI:18420"/>
    </cofactor>
</comment>
<protein>
    <submittedName>
        <fullName evidence="7">Ribonuclease</fullName>
    </submittedName>
</protein>
<dbReference type="InterPro" id="IPR012340">
    <property type="entry name" value="NA-bd_OB-fold"/>
</dbReference>
<proteinExistence type="predicted"/>
<dbReference type="EMBL" id="CP016786">
    <property type="protein sequence ID" value="ASW43997.1"/>
    <property type="molecule type" value="Genomic_DNA"/>
</dbReference>
<keyword evidence="2" id="KW-0479">Metal-binding</keyword>
<reference evidence="7 8" key="1">
    <citation type="submission" date="2016-08" db="EMBL/GenBank/DDBJ databases">
        <title>Complete Genome Sequence Of The Indigo Reducing Clostridium isatidis DSM15098.</title>
        <authorList>
            <person name="Little G.T."/>
            <person name="Minton N.P."/>
        </authorList>
    </citation>
    <scope>NUCLEOTIDE SEQUENCE [LARGE SCALE GENOMIC DNA]</scope>
    <source>
        <strain evidence="7 8">DSM 15098</strain>
    </source>
</reference>
<dbReference type="AlphaFoldDB" id="A0A343JEN9"/>
<gene>
    <name evidence="7" type="ORF">BEN51_11025</name>
</gene>
<dbReference type="GO" id="GO:0046872">
    <property type="term" value="F:metal ion binding"/>
    <property type="evidence" value="ECO:0007669"/>
    <property type="project" value="UniProtKB-KW"/>
</dbReference>
<dbReference type="Gene3D" id="2.40.50.140">
    <property type="entry name" value="Nucleic acid-binding proteins"/>
    <property type="match status" value="1"/>
</dbReference>
<dbReference type="Proteomes" id="UP000264883">
    <property type="component" value="Chromosome"/>
</dbReference>
<dbReference type="SMART" id="SM00316">
    <property type="entry name" value="S1"/>
    <property type="match status" value="1"/>
</dbReference>
<feature type="domain" description="S1 motif" evidence="6">
    <location>
        <begin position="38"/>
        <end position="109"/>
    </location>
</feature>
<keyword evidence="3" id="KW-0378">Hydrolase</keyword>
<dbReference type="SUPFAM" id="SSF50249">
    <property type="entry name" value="Nucleic acid-binding proteins"/>
    <property type="match status" value="1"/>
</dbReference>
<evidence type="ECO:0000313" key="8">
    <source>
        <dbReference type="Proteomes" id="UP000264883"/>
    </source>
</evidence>
<evidence type="ECO:0000259" key="6">
    <source>
        <dbReference type="PROSITE" id="PS50126"/>
    </source>
</evidence>
<evidence type="ECO:0000256" key="3">
    <source>
        <dbReference type="ARBA" id="ARBA00022801"/>
    </source>
</evidence>
<keyword evidence="8" id="KW-1185">Reference proteome</keyword>
<dbReference type="InterPro" id="IPR019307">
    <property type="entry name" value="RNA-bd_AU-1/RNase_E/G"/>
</dbReference>
<evidence type="ECO:0000256" key="4">
    <source>
        <dbReference type="ARBA" id="ARBA00022842"/>
    </source>
</evidence>
<dbReference type="GO" id="GO:0005737">
    <property type="term" value="C:cytoplasm"/>
    <property type="evidence" value="ECO:0007669"/>
    <property type="project" value="TreeGrafter"/>
</dbReference>
<dbReference type="KEGG" id="cia:BEN51_11025"/>
<dbReference type="GO" id="GO:0006364">
    <property type="term" value="P:rRNA processing"/>
    <property type="evidence" value="ECO:0007669"/>
    <property type="project" value="TreeGrafter"/>
</dbReference>
<dbReference type="InterPro" id="IPR003029">
    <property type="entry name" value="S1_domain"/>
</dbReference>
<dbReference type="PROSITE" id="PS50126">
    <property type="entry name" value="S1"/>
    <property type="match status" value="1"/>
</dbReference>
<keyword evidence="5" id="KW-0694">RNA-binding</keyword>
<accession>A0A343JEN9</accession>
<evidence type="ECO:0000256" key="1">
    <source>
        <dbReference type="ARBA" id="ARBA00001946"/>
    </source>
</evidence>
<name>A0A343JEN9_9CLOT</name>
<keyword evidence="4" id="KW-0460">Magnesium</keyword>
<dbReference type="GO" id="GO:0003723">
    <property type="term" value="F:RNA binding"/>
    <property type="evidence" value="ECO:0007669"/>
    <property type="project" value="UniProtKB-KW"/>
</dbReference>
<evidence type="ECO:0000313" key="7">
    <source>
        <dbReference type="EMBL" id="ASW43997.1"/>
    </source>
</evidence>
<sequence length="482" mass="55956">MREIFVERNNDLLRIAIKDKGKLNRCFVEDISEAPNIGEIYKGRVKNIVPAINSIFIDIGLNKEAYMYYSRELKEEGIKKGDELLVEIIKEPINNKGAKVSRNISISGRYLVLTLGGKGISFSKRINSEEEKERIKSILKDIDGYGITVRTEAVHASEEDIFLEREEIFFEISNLINKLNYSLKLGKVYGENIILNKVIRENLNNECKIILNNEDDYIEIKNLVDKYENIKLEKYEGLRSLFDFYNIEKEILKLRHKKVALNCGGNIVIDKTEAMYVIDVNSAKNIKGNNFNKTIMETNIEAAREIGKQILLRNLAGIIIVDFIAMRDFSQKVEVMKELKEALSEDKGNVKVFPFTDLDLVQISRKRRGKSIYEYLEEPCKRCNSEGYVLKISYIENLIRNKIIKSLEESSITSFYIELDRNYEEVVRGDIFAFLKNIDALDKEIYLNFVDGIEGYKVEPLIFNNQKENLKMYKINQPEKYE</sequence>
<dbReference type="PANTHER" id="PTHR30001:SF0">
    <property type="entry name" value="RIBONUCLEASE G"/>
    <property type="match status" value="1"/>
</dbReference>